<proteinExistence type="inferred from homology"/>
<evidence type="ECO:0000256" key="12">
    <source>
        <dbReference type="ARBA" id="ARBA00022703"/>
    </source>
</evidence>
<dbReference type="FunFam" id="3.90.190.10:FF:000012">
    <property type="entry name" value="protein tyrosine phosphatase type IVA 1"/>
    <property type="match status" value="1"/>
</dbReference>
<dbReference type="SMART" id="SM00248">
    <property type="entry name" value="ANK"/>
    <property type="match status" value="2"/>
</dbReference>
<feature type="domain" description="Tyrosine specific protein phosphatases" evidence="30">
    <location>
        <begin position="94"/>
        <end position="160"/>
    </location>
</feature>
<keyword evidence="19" id="KW-1015">Disulfide bond</keyword>
<keyword evidence="10" id="KW-0488">Methylation</keyword>
<evidence type="ECO:0000256" key="16">
    <source>
        <dbReference type="ARBA" id="ARBA00022898"/>
    </source>
</evidence>
<keyword evidence="14" id="KW-0967">Endosome</keyword>
<dbReference type="GO" id="GO:0004725">
    <property type="term" value="F:protein tyrosine phosphatase activity"/>
    <property type="evidence" value="ECO:0007669"/>
    <property type="project" value="UniProtKB-EC"/>
</dbReference>
<dbReference type="PROSITE" id="PS50297">
    <property type="entry name" value="ANK_REP_REGION"/>
    <property type="match status" value="2"/>
</dbReference>
<dbReference type="InterPro" id="IPR000387">
    <property type="entry name" value="Tyr_Pase_dom"/>
</dbReference>
<evidence type="ECO:0000256" key="13">
    <source>
        <dbReference type="ARBA" id="ARBA00022737"/>
    </source>
</evidence>
<feature type="compositionally biased region" description="Low complexity" evidence="27">
    <location>
        <begin position="1118"/>
        <end position="1134"/>
    </location>
</feature>
<evidence type="ECO:0000256" key="11">
    <source>
        <dbReference type="ARBA" id="ARBA00022490"/>
    </source>
</evidence>
<dbReference type="InterPro" id="IPR036052">
    <property type="entry name" value="TrpB-like_PALP_sf"/>
</dbReference>
<dbReference type="InterPro" id="IPR001452">
    <property type="entry name" value="SH3_domain"/>
</dbReference>
<keyword evidence="16" id="KW-0663">Pyridoxal phosphate</keyword>
<feature type="region of interest" description="Disordered" evidence="27">
    <location>
        <begin position="974"/>
        <end position="1030"/>
    </location>
</feature>
<dbReference type="SUPFAM" id="SSF52799">
    <property type="entry name" value="(Phosphotyrosine protein) phosphatases II"/>
    <property type="match status" value="1"/>
</dbReference>
<dbReference type="PANTHER" id="PTHR24131:SF15">
    <property type="entry name" value="APOPTOSIS-STIMULATING PROTEIN OF P53-LIKE ISOFORM X1"/>
    <property type="match status" value="1"/>
</dbReference>
<evidence type="ECO:0000256" key="5">
    <source>
        <dbReference type="ARBA" id="ARBA00004496"/>
    </source>
</evidence>
<keyword evidence="13" id="KW-0677">Repeat</keyword>
<evidence type="ECO:0000256" key="20">
    <source>
        <dbReference type="ARBA" id="ARBA00023242"/>
    </source>
</evidence>
<keyword evidence="11" id="KW-0963">Cytoplasm</keyword>
<dbReference type="Pfam" id="PF00018">
    <property type="entry name" value="SH3_1"/>
    <property type="match status" value="1"/>
</dbReference>
<reference evidence="31" key="1">
    <citation type="submission" date="2023-03" db="EMBL/GenBank/DDBJ databases">
        <title>Electrophorus voltai genome.</title>
        <authorList>
            <person name="Bian C."/>
        </authorList>
    </citation>
    <scope>NUCLEOTIDE SEQUENCE</scope>
    <source>
        <strain evidence="31">CB-2022</strain>
        <tissue evidence="31">Muscle</tissue>
    </source>
</reference>
<evidence type="ECO:0000256" key="21">
    <source>
        <dbReference type="ARBA" id="ARBA00023288"/>
    </source>
</evidence>
<keyword evidence="26" id="KW-0175">Coiled coil</keyword>
<evidence type="ECO:0000256" key="7">
    <source>
        <dbReference type="ARBA" id="ARBA00012093"/>
    </source>
</evidence>
<feature type="region of interest" description="Disordered" evidence="27">
    <location>
        <begin position="344"/>
        <end position="372"/>
    </location>
</feature>
<evidence type="ECO:0000256" key="23">
    <source>
        <dbReference type="ARBA" id="ARBA00051722"/>
    </source>
</evidence>
<dbReference type="CDD" id="cd06448">
    <property type="entry name" value="L-Ser-dehyd"/>
    <property type="match status" value="1"/>
</dbReference>
<dbReference type="SMART" id="SM00404">
    <property type="entry name" value="PTPc_motif"/>
    <property type="match status" value="1"/>
</dbReference>
<keyword evidence="20" id="KW-0539">Nucleus</keyword>
<dbReference type="SMART" id="SM00326">
    <property type="entry name" value="SH3"/>
    <property type="match status" value="1"/>
</dbReference>
<dbReference type="GO" id="GO:0030170">
    <property type="term" value="F:pyridoxal phosphate binding"/>
    <property type="evidence" value="ECO:0007669"/>
    <property type="project" value="InterPro"/>
</dbReference>
<dbReference type="Gene3D" id="3.10.20.90">
    <property type="entry name" value="Phosphatidylinositol 3-kinase Catalytic Subunit, Chain A, domain 1"/>
    <property type="match status" value="1"/>
</dbReference>
<dbReference type="PROSITE" id="PS50056">
    <property type="entry name" value="TYR_PHOSPHATASE_2"/>
    <property type="match status" value="1"/>
</dbReference>
<dbReference type="SMART" id="SM00314">
    <property type="entry name" value="RA"/>
    <property type="match status" value="1"/>
</dbReference>
<evidence type="ECO:0000256" key="2">
    <source>
        <dbReference type="ARBA" id="ARBA00004123"/>
    </source>
</evidence>
<feature type="repeat" description="ANK" evidence="24">
    <location>
        <begin position="1261"/>
        <end position="1293"/>
    </location>
</feature>
<comment type="catalytic activity">
    <reaction evidence="23">
        <text>O-phospho-L-tyrosyl-[protein] + H2O = L-tyrosyl-[protein] + phosphate</text>
        <dbReference type="Rhea" id="RHEA:10684"/>
        <dbReference type="Rhea" id="RHEA-COMP:10136"/>
        <dbReference type="Rhea" id="RHEA-COMP:20101"/>
        <dbReference type="ChEBI" id="CHEBI:15377"/>
        <dbReference type="ChEBI" id="CHEBI:43474"/>
        <dbReference type="ChEBI" id="CHEBI:46858"/>
        <dbReference type="ChEBI" id="CHEBI:61978"/>
        <dbReference type="EC" id="3.1.3.48"/>
    </reaction>
</comment>
<evidence type="ECO:0000256" key="3">
    <source>
        <dbReference type="ARBA" id="ARBA00004177"/>
    </source>
</evidence>
<evidence type="ECO:0000256" key="27">
    <source>
        <dbReference type="SAM" id="MobiDB-lite"/>
    </source>
</evidence>
<feature type="domain" description="Tyrosine-protein phosphatase" evidence="29">
    <location>
        <begin position="23"/>
        <end position="173"/>
    </location>
</feature>
<evidence type="ECO:0000313" key="32">
    <source>
        <dbReference type="Proteomes" id="UP001239994"/>
    </source>
</evidence>
<dbReference type="GO" id="GO:0005634">
    <property type="term" value="C:nucleus"/>
    <property type="evidence" value="ECO:0007669"/>
    <property type="project" value="UniProtKB-SubCell"/>
</dbReference>
<feature type="region of interest" description="Disordered" evidence="27">
    <location>
        <begin position="865"/>
        <end position="939"/>
    </location>
</feature>
<evidence type="ECO:0000256" key="8">
    <source>
        <dbReference type="ARBA" id="ARBA00022443"/>
    </source>
</evidence>
<sequence>MTKERALITPNNVATEQLATHVTPDTVVITNHRPLDRLGILMCRLLFELKAFGVQTLVRVCETTYDKTPVEKEGIEVLDWPFDDGCSPPDQIVDDWLNLLKCKFKDEPGCCIAVHCVAGLGRAPVLVAIALIECGMMYEDAVQFIRQKRRGAFNSKQLVYLEKYKPKMRLRFRDANGQNCCIQQTGSHAQSDSGQRATVTLGASKHLHSSCCPPARAPMKRFVRMVLRGLVNISKAGPWLRKTARTPGREDRKAKTVPQLVKMIIPVFLSANEQVLTEVPITPETLCKDVVELCKEPSESGCHVVEVWRGNERVIPSDHLMLEHLQEWGQRRQEVKFYLRHEDPAAESSEQGGQLSDQASRKGRGLVDKPCENAIGNPRVDLTLSELQEMAMRQQQQIEAQQQMLVAKEQRLRYLKQQDCRQGPAASESEKLQHLRERVESQEAKLKKIRAMRGQVDYSKLINGNLSAEIEHVTSLFQEKQAELQKAVLKVDQLTQQLDDLRQGRLQPLGAPLSGTTALELRKLYQELQIRNKLNQEQNSKLQQHKDLLNKRNLEVTMMDKRIEDLRERLYKKKAELSRMSGPPSPQPAPVSSGRIAAVCPYIQLPMVARKDGGHTLPPDPLMPHPLSPTTNHVRSKSVRLTLFSLQFLSLRVRTENYRDQLHPKGWAISLLKCTLADFMPEFIFLTFCFPSLSNALSFVFCLSCRLSFYPPYLVSSRPACCLVCTWGGGRGDRVCAHRGRWAKEDSRSLEGLKLRHHSGPCGTLARAERGARVTLGLRLCLLPCLAAVSTANDASWVFFAKNMASSKAPDWKNSSHEPGKMAVGEKDSTTLLGTVTGLSKQAPPTYGTYPSVGYHSKVCSTSSLPRSAPGTLARQRVPPSSGSSSQQIQQRITVPPNGSPLFTQGERTDPPLAVAVRPFISDRGSRPHSPRKGPATMNSSSIYHMYLQQSVAKNYPSSSTRATVKAVYGKPLLPSSASPSPVPFQHQATRDETDRETDPESAPLPPPSVEHIPRPLSPTKLTPVAHSPLRYQSDSDLEVLRRKLANAPRPLKKRSSITEPEGPSGPNIQKLLYQRFNTLAGGMESGVAGMPFYQPDVPLGYVSGLGEANAVVESATSSSDPSVPEPDPASSSPTSEANKDGPDQPADPTEAPPLPDTSGSAPKHTAQDSHNSDSEGTNTEPSPVPEVCSPAEQEVTEQPARGPSVKRTNLKKAGSERIGHSLRVKFNPLALLLDASLEGEFDLVQRIIYEVENPSTPNDEGITPLHNAVCAGHHHIVKFLLDFGVNVNAADSDGWTPLHCAASCNSVHLCKLLVESGAAIFATTISDVETAADKCEEMEEGYIQCSQFLYGVQEKLGVMNKGAVYALWDYDAQSADELSFCEGDALTVLRRRDDSETEWWWARLNDQEGYVPRNLLGDGGNGGMGGDNDDRSVREQLSHREGRKEFIMSNELGLHINTPLVESIGMSKRLGSTVYLKMESSQPSGSFKIRGIGYLVQKLAGSKSRGVICSSGGNAGLATAYAARKLNIPAVIIVPSSSPQLVVDKLHDQGATVRVVGKVWDDANAEALRLSQSDNLTFVPPFDHPLVWKGHSSIVHELKASLPTKPGAIVLSVGGGGLFCGVMEGLDEVGWADVPVLCMETVGADCLNAAIKAGHLVTLPDITSEAKCLGAKTACSQAFEYSRRPNVLSELVSDLQALEAMELFLDEERVLVELACGASLAAVYSGLIRQLQDEGRLREPLGPLVMIVCGGSSVNLAQLKHLRTVCK</sequence>
<dbReference type="GO" id="GO:0042981">
    <property type="term" value="P:regulation of apoptotic process"/>
    <property type="evidence" value="ECO:0007669"/>
    <property type="project" value="InterPro"/>
</dbReference>
<feature type="compositionally biased region" description="Basic and acidic residues" evidence="27">
    <location>
        <begin position="989"/>
        <end position="999"/>
    </location>
</feature>
<evidence type="ECO:0000256" key="1">
    <source>
        <dbReference type="ARBA" id="ARBA00001933"/>
    </source>
</evidence>
<keyword evidence="17 24" id="KW-0040">ANK repeat</keyword>
<dbReference type="InterPro" id="IPR029071">
    <property type="entry name" value="Ubiquitin-like_domsf"/>
</dbReference>
<protein>
    <recommendedName>
        <fullName evidence="7">L-serine ammonia-lyase</fullName>
        <ecNumber evidence="7">4.3.1.17</ecNumber>
    </recommendedName>
</protein>
<gene>
    <name evidence="31" type="ORF">P4O66_011530</name>
</gene>
<comment type="similarity">
    <text evidence="6">Belongs to the protein-tyrosine phosphatase family.</text>
</comment>
<feature type="region of interest" description="Disordered" evidence="27">
    <location>
        <begin position="1113"/>
        <end position="1215"/>
    </location>
</feature>
<dbReference type="InterPro" id="IPR020422">
    <property type="entry name" value="TYR_PHOSPHATASE_DUAL_dom"/>
</dbReference>
<dbReference type="SUPFAM" id="SSF48403">
    <property type="entry name" value="Ankyrin repeat"/>
    <property type="match status" value="1"/>
</dbReference>
<dbReference type="GO" id="GO:0006520">
    <property type="term" value="P:amino acid metabolic process"/>
    <property type="evidence" value="ECO:0007669"/>
    <property type="project" value="InterPro"/>
</dbReference>
<evidence type="ECO:0000256" key="17">
    <source>
        <dbReference type="ARBA" id="ARBA00023043"/>
    </source>
</evidence>
<keyword evidence="15" id="KW-0378">Hydrolase</keyword>
<feature type="coiled-coil region" evidence="26">
    <location>
        <begin position="384"/>
        <end position="452"/>
    </location>
</feature>
<dbReference type="PROSITE" id="PS50088">
    <property type="entry name" value="ANK_REPEAT"/>
    <property type="match status" value="2"/>
</dbReference>
<dbReference type="EMBL" id="JAROKS010000018">
    <property type="protein sequence ID" value="KAK1793125.1"/>
    <property type="molecule type" value="Genomic_DNA"/>
</dbReference>
<dbReference type="GO" id="GO:0006915">
    <property type="term" value="P:apoptotic process"/>
    <property type="evidence" value="ECO:0007669"/>
    <property type="project" value="UniProtKB-KW"/>
</dbReference>
<evidence type="ECO:0000256" key="6">
    <source>
        <dbReference type="ARBA" id="ARBA00009580"/>
    </source>
</evidence>
<dbReference type="InterPro" id="IPR003595">
    <property type="entry name" value="Tyr_Pase_cat"/>
</dbReference>
<keyword evidence="9" id="KW-1003">Cell membrane</keyword>
<dbReference type="InterPro" id="IPR048945">
    <property type="entry name" value="RASSF8/10_RA"/>
</dbReference>
<evidence type="ECO:0000256" key="26">
    <source>
        <dbReference type="SAM" id="Coils"/>
    </source>
</evidence>
<evidence type="ECO:0000256" key="25">
    <source>
        <dbReference type="PROSITE-ProRule" id="PRU00192"/>
    </source>
</evidence>
<feature type="region of interest" description="Disordered" evidence="27">
    <location>
        <begin position="1045"/>
        <end position="1069"/>
    </location>
</feature>
<dbReference type="Gene3D" id="1.25.40.20">
    <property type="entry name" value="Ankyrin repeat-containing domain"/>
    <property type="match status" value="1"/>
</dbReference>
<dbReference type="EC" id="4.3.1.17" evidence="7"/>
<dbReference type="InterPro" id="IPR001926">
    <property type="entry name" value="TrpB-like_PALP"/>
</dbReference>
<dbReference type="SUPFAM" id="SSF54236">
    <property type="entry name" value="Ubiquitin-like"/>
    <property type="match status" value="1"/>
</dbReference>
<dbReference type="Proteomes" id="UP001239994">
    <property type="component" value="Unassembled WGS sequence"/>
</dbReference>
<dbReference type="InterPro" id="IPR002110">
    <property type="entry name" value="Ankyrin_rpt"/>
</dbReference>
<dbReference type="GO" id="GO:0007165">
    <property type="term" value="P:signal transduction"/>
    <property type="evidence" value="ECO:0007669"/>
    <property type="project" value="InterPro"/>
</dbReference>
<dbReference type="InterPro" id="IPR000634">
    <property type="entry name" value="Ser/Thr_deHydtase_PyrdxlP-BS"/>
</dbReference>
<keyword evidence="12" id="KW-0053">Apoptosis</keyword>
<evidence type="ECO:0000256" key="9">
    <source>
        <dbReference type="ARBA" id="ARBA00022475"/>
    </source>
</evidence>
<evidence type="ECO:0000256" key="15">
    <source>
        <dbReference type="ARBA" id="ARBA00022801"/>
    </source>
</evidence>
<comment type="subcellular location">
    <subcellularLocation>
        <location evidence="4">Cell membrane</location>
    </subcellularLocation>
    <subcellularLocation>
        <location evidence="5">Cytoplasm</location>
    </subcellularLocation>
    <subcellularLocation>
        <location evidence="3">Endosome</location>
    </subcellularLocation>
    <subcellularLocation>
        <location evidence="2">Nucleus</location>
    </subcellularLocation>
</comment>
<dbReference type="GO" id="GO:0002039">
    <property type="term" value="F:p53 binding"/>
    <property type="evidence" value="ECO:0007669"/>
    <property type="project" value="InterPro"/>
</dbReference>
<comment type="cofactor">
    <cofactor evidence="1">
        <name>pyridoxal 5'-phosphate</name>
        <dbReference type="ChEBI" id="CHEBI:597326"/>
    </cofactor>
</comment>
<evidence type="ECO:0000259" key="29">
    <source>
        <dbReference type="PROSITE" id="PS50054"/>
    </source>
</evidence>
<dbReference type="PROSITE" id="PS00165">
    <property type="entry name" value="DEHYDRATASE_SER_THR"/>
    <property type="match status" value="1"/>
</dbReference>
<dbReference type="Gene3D" id="3.90.190.10">
    <property type="entry name" value="Protein tyrosine phosphatase superfamily"/>
    <property type="match status" value="1"/>
</dbReference>
<evidence type="ECO:0000256" key="22">
    <source>
        <dbReference type="ARBA" id="ARBA00049406"/>
    </source>
</evidence>
<dbReference type="Gene3D" id="3.40.50.1100">
    <property type="match status" value="2"/>
</dbReference>
<keyword evidence="8 25" id="KW-0728">SH3 domain</keyword>
<feature type="coiled-coil region" evidence="26">
    <location>
        <begin position="477"/>
        <end position="551"/>
    </location>
</feature>
<dbReference type="InterPro" id="IPR047163">
    <property type="entry name" value="ASPP1/2"/>
</dbReference>
<organism evidence="31 32">
    <name type="scientific">Electrophorus voltai</name>
    <dbReference type="NCBI Taxonomy" id="2609070"/>
    <lineage>
        <taxon>Eukaryota</taxon>
        <taxon>Metazoa</taxon>
        <taxon>Chordata</taxon>
        <taxon>Craniata</taxon>
        <taxon>Vertebrata</taxon>
        <taxon>Euteleostomi</taxon>
        <taxon>Actinopterygii</taxon>
        <taxon>Neopterygii</taxon>
        <taxon>Teleostei</taxon>
        <taxon>Ostariophysi</taxon>
        <taxon>Gymnotiformes</taxon>
        <taxon>Gymnotoidei</taxon>
        <taxon>Gymnotidae</taxon>
        <taxon>Electrophorus</taxon>
    </lineage>
</organism>
<dbReference type="Pfam" id="PF21712">
    <property type="entry name" value="RASSF8-10_RA"/>
    <property type="match status" value="1"/>
</dbReference>
<dbReference type="InterPro" id="IPR000159">
    <property type="entry name" value="RA_dom"/>
</dbReference>
<feature type="compositionally biased region" description="Low complexity" evidence="27">
    <location>
        <begin position="875"/>
        <end position="893"/>
    </location>
</feature>
<feature type="domain" description="SH3" evidence="28">
    <location>
        <begin position="1360"/>
        <end position="1422"/>
    </location>
</feature>
<comment type="caution">
    <text evidence="31">The sequence shown here is derived from an EMBL/GenBank/DDBJ whole genome shotgun (WGS) entry which is preliminary data.</text>
</comment>
<comment type="catalytic activity">
    <reaction evidence="22">
        <text>L-serine = pyruvate + NH4(+)</text>
        <dbReference type="Rhea" id="RHEA:19169"/>
        <dbReference type="ChEBI" id="CHEBI:15361"/>
        <dbReference type="ChEBI" id="CHEBI:28938"/>
        <dbReference type="ChEBI" id="CHEBI:33384"/>
        <dbReference type="EC" id="4.3.1.17"/>
    </reaction>
</comment>
<feature type="repeat" description="ANK" evidence="24">
    <location>
        <begin position="1294"/>
        <end position="1326"/>
    </location>
</feature>
<dbReference type="GO" id="GO:0005886">
    <property type="term" value="C:plasma membrane"/>
    <property type="evidence" value="ECO:0007669"/>
    <property type="project" value="UniProtKB-SubCell"/>
</dbReference>
<dbReference type="GO" id="GO:0005768">
    <property type="term" value="C:endosome"/>
    <property type="evidence" value="ECO:0007669"/>
    <property type="project" value="UniProtKB-SubCell"/>
</dbReference>
<name>A0AAD9DS23_9TELE</name>
<keyword evidence="32" id="KW-1185">Reference proteome</keyword>
<dbReference type="InterPro" id="IPR036028">
    <property type="entry name" value="SH3-like_dom_sf"/>
</dbReference>
<dbReference type="SUPFAM" id="SSF50044">
    <property type="entry name" value="SH3-domain"/>
    <property type="match status" value="1"/>
</dbReference>
<dbReference type="InterPro" id="IPR029021">
    <property type="entry name" value="Prot-tyrosine_phosphatase-like"/>
</dbReference>
<dbReference type="PROSITE" id="PS50054">
    <property type="entry name" value="TYR_PHOSPHATASE_DUAL"/>
    <property type="match status" value="1"/>
</dbReference>
<evidence type="ECO:0000256" key="10">
    <source>
        <dbReference type="ARBA" id="ARBA00022481"/>
    </source>
</evidence>
<evidence type="ECO:0000313" key="31">
    <source>
        <dbReference type="EMBL" id="KAK1793125.1"/>
    </source>
</evidence>
<evidence type="ECO:0000259" key="30">
    <source>
        <dbReference type="PROSITE" id="PS50056"/>
    </source>
</evidence>
<evidence type="ECO:0000259" key="28">
    <source>
        <dbReference type="PROSITE" id="PS50002"/>
    </source>
</evidence>
<feature type="compositionally biased region" description="Polar residues" evidence="27">
    <location>
        <begin position="348"/>
        <end position="358"/>
    </location>
</feature>
<evidence type="ECO:0000256" key="14">
    <source>
        <dbReference type="ARBA" id="ARBA00022753"/>
    </source>
</evidence>
<dbReference type="PROSITE" id="PS50002">
    <property type="entry name" value="SH3"/>
    <property type="match status" value="1"/>
</dbReference>
<evidence type="ECO:0000256" key="4">
    <source>
        <dbReference type="ARBA" id="ARBA00004236"/>
    </source>
</evidence>
<dbReference type="GO" id="GO:0003941">
    <property type="term" value="F:L-serine ammonia-lyase activity"/>
    <property type="evidence" value="ECO:0007669"/>
    <property type="project" value="UniProtKB-EC"/>
</dbReference>
<evidence type="ECO:0000256" key="24">
    <source>
        <dbReference type="PROSITE-ProRule" id="PRU00023"/>
    </source>
</evidence>
<dbReference type="FunFam" id="1.25.40.20:FF:000008">
    <property type="entry name" value="Apoptosis-stimulating of p53 protein 2 isoform 1"/>
    <property type="match status" value="1"/>
</dbReference>
<dbReference type="SUPFAM" id="SSF53686">
    <property type="entry name" value="Tryptophan synthase beta subunit-like PLP-dependent enzymes"/>
    <property type="match status" value="1"/>
</dbReference>
<keyword evidence="18" id="KW-0472">Membrane</keyword>
<evidence type="ECO:0000256" key="18">
    <source>
        <dbReference type="ARBA" id="ARBA00023136"/>
    </source>
</evidence>
<dbReference type="Pfam" id="PF00291">
    <property type="entry name" value="PALP"/>
    <property type="match status" value="1"/>
</dbReference>
<accession>A0AAD9DS23</accession>
<evidence type="ECO:0000256" key="19">
    <source>
        <dbReference type="ARBA" id="ARBA00023157"/>
    </source>
</evidence>
<keyword evidence="21" id="KW-0449">Lipoprotein</keyword>
<dbReference type="Pfam" id="PF12796">
    <property type="entry name" value="Ank_2"/>
    <property type="match status" value="1"/>
</dbReference>
<dbReference type="PANTHER" id="PTHR24131">
    <property type="entry name" value="APOPTOSIS-STIMULATING OF P53 PROTEIN"/>
    <property type="match status" value="1"/>
</dbReference>
<dbReference type="InterPro" id="IPR036770">
    <property type="entry name" value="Ankyrin_rpt-contain_sf"/>
</dbReference>